<proteinExistence type="predicted"/>
<evidence type="ECO:0000313" key="2">
    <source>
        <dbReference type="EMBL" id="KIO06182.1"/>
    </source>
</evidence>
<gene>
    <name evidence="2" type="ORF">M404DRAFT_497144</name>
    <name evidence="1" type="ORF">M404DRAFT_515021</name>
</gene>
<keyword evidence="3" id="KW-1185">Reference proteome</keyword>
<reference evidence="3" key="2">
    <citation type="submission" date="2015-01" db="EMBL/GenBank/DDBJ databases">
        <title>Evolutionary Origins and Diversification of the Mycorrhizal Mutualists.</title>
        <authorList>
            <consortium name="DOE Joint Genome Institute"/>
            <consortium name="Mycorrhizal Genomics Consortium"/>
            <person name="Kohler A."/>
            <person name="Kuo A."/>
            <person name="Nagy L.G."/>
            <person name="Floudas D."/>
            <person name="Copeland A."/>
            <person name="Barry K.W."/>
            <person name="Cichocki N."/>
            <person name="Veneault-Fourrey C."/>
            <person name="LaButti K."/>
            <person name="Lindquist E.A."/>
            <person name="Lipzen A."/>
            <person name="Lundell T."/>
            <person name="Morin E."/>
            <person name="Murat C."/>
            <person name="Riley R."/>
            <person name="Ohm R."/>
            <person name="Sun H."/>
            <person name="Tunlid A."/>
            <person name="Henrissat B."/>
            <person name="Grigoriev I.V."/>
            <person name="Hibbett D.S."/>
            <person name="Martin F."/>
        </authorList>
    </citation>
    <scope>NUCLEOTIDE SEQUENCE [LARGE SCALE GENOMIC DNA]</scope>
    <source>
        <strain evidence="2 3">Marx 270</strain>
    </source>
</reference>
<dbReference type="EMBL" id="KN832175">
    <property type="protein sequence ID" value="KIN93382.1"/>
    <property type="molecule type" value="Genomic_DNA"/>
</dbReference>
<dbReference type="EMBL" id="KN831964">
    <property type="protein sequence ID" value="KIO06182.1"/>
    <property type="molecule type" value="Genomic_DNA"/>
</dbReference>
<name>A0A0C3I8F6_PISTI</name>
<sequence length="95" mass="10376">MQDRPCTQTFCGHLQYIHKQKSSCTVWHQVVIQTTSGGVYGTCFSVNALSSLPGASPPLLTSCSPFLMLTVSFLSFLPVDITDYISHTHPELSLA</sequence>
<reference evidence="1 3" key="1">
    <citation type="submission" date="2014-04" db="EMBL/GenBank/DDBJ databases">
        <authorList>
            <consortium name="DOE Joint Genome Institute"/>
            <person name="Kuo A."/>
            <person name="Kohler A."/>
            <person name="Costa M.D."/>
            <person name="Nagy L.G."/>
            <person name="Floudas D."/>
            <person name="Copeland A."/>
            <person name="Barry K.W."/>
            <person name="Cichocki N."/>
            <person name="Veneault-Fourrey C."/>
            <person name="LaButti K."/>
            <person name="Lindquist E.A."/>
            <person name="Lipzen A."/>
            <person name="Lundell T."/>
            <person name="Morin E."/>
            <person name="Murat C."/>
            <person name="Sun H."/>
            <person name="Tunlid A."/>
            <person name="Henrissat B."/>
            <person name="Grigoriev I.V."/>
            <person name="Hibbett D.S."/>
            <person name="Martin F."/>
            <person name="Nordberg H.P."/>
            <person name="Cantor M.N."/>
            <person name="Hua S.X."/>
        </authorList>
    </citation>
    <scope>NUCLEOTIDE SEQUENCE [LARGE SCALE GENOMIC DNA]</scope>
    <source>
        <strain evidence="1 3">Marx 270</strain>
    </source>
</reference>
<evidence type="ECO:0000313" key="3">
    <source>
        <dbReference type="Proteomes" id="UP000054217"/>
    </source>
</evidence>
<organism evidence="1 3">
    <name type="scientific">Pisolithus tinctorius Marx 270</name>
    <dbReference type="NCBI Taxonomy" id="870435"/>
    <lineage>
        <taxon>Eukaryota</taxon>
        <taxon>Fungi</taxon>
        <taxon>Dikarya</taxon>
        <taxon>Basidiomycota</taxon>
        <taxon>Agaricomycotina</taxon>
        <taxon>Agaricomycetes</taxon>
        <taxon>Agaricomycetidae</taxon>
        <taxon>Boletales</taxon>
        <taxon>Sclerodermatineae</taxon>
        <taxon>Pisolithaceae</taxon>
        <taxon>Pisolithus</taxon>
    </lineage>
</organism>
<reference evidence="1" key="3">
    <citation type="submission" date="2015-02" db="EMBL/GenBank/DDBJ databases">
        <title>Evolutionary Origins and Diversification of the Mycorrhizal Mutualists.</title>
        <authorList>
            <consortium name="DOE Joint Genome Institute"/>
            <consortium name="Mycorrhizal Genomics Consortium"/>
            <person name="Kohler A."/>
            <person name="Kuo A."/>
            <person name="Nagy L.G."/>
            <person name="Floudas D."/>
            <person name="Copeland A."/>
            <person name="Barry K.W."/>
            <person name="Cichocki N."/>
            <person name="Veneault-Fourrey C."/>
            <person name="LaButti K."/>
            <person name="Lindquist E.A."/>
            <person name="Lipzen A."/>
            <person name="Lundell T."/>
            <person name="Morin E."/>
            <person name="Murat C."/>
            <person name="Riley R."/>
            <person name="Ohm R."/>
            <person name="Sun H."/>
            <person name="Tunlid A."/>
            <person name="Henrissat B."/>
            <person name="Grigoriev I.V."/>
            <person name="Hibbett D.S."/>
            <person name="Martin F."/>
        </authorList>
    </citation>
    <scope>NUCLEOTIDE SEQUENCE</scope>
    <source>
        <strain evidence="1 3">Marx 270</strain>
    </source>
</reference>
<accession>A0A0C3I8F6</accession>
<dbReference type="Proteomes" id="UP000054217">
    <property type="component" value="Unassembled WGS sequence"/>
</dbReference>
<protein>
    <submittedName>
        <fullName evidence="1">Uncharacterized protein</fullName>
    </submittedName>
</protein>
<evidence type="ECO:0000313" key="1">
    <source>
        <dbReference type="EMBL" id="KIN93382.1"/>
    </source>
</evidence>
<dbReference type="AlphaFoldDB" id="A0A0C3I8F6"/>
<dbReference type="HOGENOM" id="CLU_2373622_0_0_1"/>